<dbReference type="PANTHER" id="PTHR10353">
    <property type="entry name" value="GLYCOSYL HYDROLASE"/>
    <property type="match status" value="1"/>
</dbReference>
<name>A0A6J1CGW0_MOMCH</name>
<evidence type="ECO:0000256" key="3">
    <source>
        <dbReference type="ARBA" id="ARBA00023295"/>
    </source>
</evidence>
<dbReference type="PANTHER" id="PTHR10353:SF27">
    <property type="entry name" value="BETA-GLUCOSIDASE 47"/>
    <property type="match status" value="1"/>
</dbReference>
<proteinExistence type="inferred from homology"/>
<comment type="similarity">
    <text evidence="1 4">Belongs to the glycosyl hydrolase 1 family.</text>
</comment>
<evidence type="ECO:0000313" key="7">
    <source>
        <dbReference type="RefSeq" id="XP_022139953.1"/>
    </source>
</evidence>
<evidence type="ECO:0000256" key="5">
    <source>
        <dbReference type="SAM" id="Phobius"/>
    </source>
</evidence>
<evidence type="ECO:0000256" key="4">
    <source>
        <dbReference type="RuleBase" id="RU003690"/>
    </source>
</evidence>
<dbReference type="PROSITE" id="PS00653">
    <property type="entry name" value="GLYCOSYL_HYDROL_F1_2"/>
    <property type="match status" value="1"/>
</dbReference>
<dbReference type="InterPro" id="IPR017853">
    <property type="entry name" value="GH"/>
</dbReference>
<evidence type="ECO:0000256" key="1">
    <source>
        <dbReference type="ARBA" id="ARBA00010838"/>
    </source>
</evidence>
<dbReference type="InterPro" id="IPR033132">
    <property type="entry name" value="GH_1_N_CS"/>
</dbReference>
<organism evidence="6 7">
    <name type="scientific">Momordica charantia</name>
    <name type="common">Bitter gourd</name>
    <name type="synonym">Balsam pear</name>
    <dbReference type="NCBI Taxonomy" id="3673"/>
    <lineage>
        <taxon>Eukaryota</taxon>
        <taxon>Viridiplantae</taxon>
        <taxon>Streptophyta</taxon>
        <taxon>Embryophyta</taxon>
        <taxon>Tracheophyta</taxon>
        <taxon>Spermatophyta</taxon>
        <taxon>Magnoliopsida</taxon>
        <taxon>eudicotyledons</taxon>
        <taxon>Gunneridae</taxon>
        <taxon>Pentapetalae</taxon>
        <taxon>rosids</taxon>
        <taxon>fabids</taxon>
        <taxon>Cucurbitales</taxon>
        <taxon>Cucurbitaceae</taxon>
        <taxon>Momordiceae</taxon>
        <taxon>Momordica</taxon>
    </lineage>
</organism>
<keyword evidence="6" id="KW-1185">Reference proteome</keyword>
<dbReference type="GO" id="GO:0005975">
    <property type="term" value="P:carbohydrate metabolic process"/>
    <property type="evidence" value="ECO:0007669"/>
    <property type="project" value="InterPro"/>
</dbReference>
<dbReference type="Pfam" id="PF00232">
    <property type="entry name" value="Glyco_hydro_1"/>
    <property type="match status" value="1"/>
</dbReference>
<dbReference type="SUPFAM" id="SSF51445">
    <property type="entry name" value="(Trans)glycosidases"/>
    <property type="match status" value="1"/>
</dbReference>
<dbReference type="Proteomes" id="UP000504603">
    <property type="component" value="Unplaced"/>
</dbReference>
<dbReference type="GO" id="GO:0008422">
    <property type="term" value="F:beta-glucosidase activity"/>
    <property type="evidence" value="ECO:0007669"/>
    <property type="project" value="TreeGrafter"/>
</dbReference>
<dbReference type="KEGG" id="mcha:111010739"/>
<keyword evidence="3" id="KW-0326">Glycosidase</keyword>
<dbReference type="OrthoDB" id="65569at2759"/>
<reference evidence="7" key="1">
    <citation type="submission" date="2025-08" db="UniProtKB">
        <authorList>
            <consortium name="RefSeq"/>
        </authorList>
    </citation>
    <scope>IDENTIFICATION</scope>
    <source>
        <strain evidence="7">OHB3-1</strain>
    </source>
</reference>
<accession>A0A6J1CGW0</accession>
<protein>
    <submittedName>
        <fullName evidence="7">Beta-glucosidase 46 isoform X1</fullName>
    </submittedName>
</protein>
<dbReference type="RefSeq" id="XP_022139953.1">
    <property type="nucleotide sequence ID" value="XM_022284261.1"/>
</dbReference>
<sequence length="532" mass="60460">MRNSVSLSIMEFSLVLYGIFLWVLVIFSAFLGSYSHEVLEESLSSSSSSNVFSNNFLFGTASSAYQFEGAFLSEGKGLNNWDVFTHDPGNIEDGTNGDISVDHYHRYLEDLDLMDFIGVNSYRFSISWARILPKGRLGKVNKAGINHYSKLIDSLLERGIEPFVTLAHFDIPQELEDRYGAWLSPQVQEDFRYYADICFKSFGNRVKYWATFNEPNVQVIRSYRRGVFPPSRCSGSFGKCRSGDSEREPFVAAHNIVLSHAAAVDTYRSIYQAKQGGIIGIVINAMWLEPISDSFEDKLAAERALSFYMSWFLEPVVFGNYPAVMEEILGPDLPSFSTKDQKKLKNGTDFIGINHYTSFYIKDCLFSACEPGQGSSKIEGFALLTQMKEEISIGEATEISWLFVNPQGMNKMVTYIMERYNNIPMFITENGYGEKDKPNTQTEDILNDTGRVNYMSSYLDALETSMRDGADVRGYFAWSLMDNFEWTSGYTERFGLYHVDYGTLKRTPKLSSFWYKKFIAQNLILNNVSALV</sequence>
<gene>
    <name evidence="7" type="primary">LOC111010739</name>
</gene>
<dbReference type="InterPro" id="IPR001360">
    <property type="entry name" value="Glyco_hydro_1"/>
</dbReference>
<feature type="transmembrane region" description="Helical" evidence="5">
    <location>
        <begin position="12"/>
        <end position="34"/>
    </location>
</feature>
<dbReference type="Gene3D" id="3.20.20.80">
    <property type="entry name" value="Glycosidases"/>
    <property type="match status" value="1"/>
</dbReference>
<dbReference type="PRINTS" id="PR00131">
    <property type="entry name" value="GLHYDRLASE1"/>
</dbReference>
<evidence type="ECO:0000256" key="2">
    <source>
        <dbReference type="ARBA" id="ARBA00022801"/>
    </source>
</evidence>
<dbReference type="FunFam" id="3.20.20.80:FF:000020">
    <property type="entry name" value="Beta-glucosidase 12"/>
    <property type="match status" value="1"/>
</dbReference>
<evidence type="ECO:0000313" key="6">
    <source>
        <dbReference type="Proteomes" id="UP000504603"/>
    </source>
</evidence>
<dbReference type="GeneID" id="111010739"/>
<dbReference type="AlphaFoldDB" id="A0A6J1CGW0"/>
<keyword evidence="2" id="KW-0378">Hydrolase</keyword>
<keyword evidence="5" id="KW-1133">Transmembrane helix</keyword>
<keyword evidence="5" id="KW-0472">Membrane</keyword>
<keyword evidence="5" id="KW-0812">Transmembrane</keyword>